<dbReference type="GO" id="GO:0005737">
    <property type="term" value="C:cytoplasm"/>
    <property type="evidence" value="ECO:0007669"/>
    <property type="project" value="TreeGrafter"/>
</dbReference>
<dbReference type="Gene3D" id="3.40.50.1460">
    <property type="match status" value="1"/>
</dbReference>
<evidence type="ECO:0000313" key="2">
    <source>
        <dbReference type="EMBL" id="EDM79527.1"/>
    </source>
</evidence>
<dbReference type="GO" id="GO:0004197">
    <property type="term" value="F:cysteine-type endopeptidase activity"/>
    <property type="evidence" value="ECO:0007669"/>
    <property type="project" value="InterPro"/>
</dbReference>
<dbReference type="AlphaFoldDB" id="A6G3C0"/>
<gene>
    <name evidence="2" type="ORF">PPSIR1_20904</name>
</gene>
<dbReference type="SUPFAM" id="SSF52129">
    <property type="entry name" value="Caspase-like"/>
    <property type="match status" value="1"/>
</dbReference>
<dbReference type="PANTHER" id="PTHR48104">
    <property type="entry name" value="METACASPASE-4"/>
    <property type="match status" value="1"/>
</dbReference>
<dbReference type="InterPro" id="IPR011600">
    <property type="entry name" value="Pept_C14_caspase"/>
</dbReference>
<keyword evidence="3" id="KW-1185">Reference proteome</keyword>
<dbReference type="Proteomes" id="UP000005801">
    <property type="component" value="Unassembled WGS sequence"/>
</dbReference>
<dbReference type="OrthoDB" id="5520852at2"/>
<dbReference type="PANTHER" id="PTHR48104:SF30">
    <property type="entry name" value="METACASPASE-1"/>
    <property type="match status" value="1"/>
</dbReference>
<sequence length="631" mass="68402">MTKRALLIASSVHARMGIDSDMELMTQCLLEYGFEKGAIAVAPRPTTRASILSSLAALIERTQPGDTVVVYYTGHGGVARFNGPLAGLAGSERVWRYLVPEAGHSAKDNRFGGVLDVELSHLLGTQLSRKCSNVTIILECCFAGGMMPRLADEGRRGFLDPARFDIPDEFRVPGELALDWSRLAEDSMVESGGSGVQRSQPVILAATSAARLSYETPPNGQAADFTRALVGALRRHRGDRVSWGELIPEIRLQTQFEGQRTSQRPHLIGPRGRVVFGTETVELSRQFDVLVGPEGQLRLLAGAIHGIHVGDAFELVVRGRGQRLGGARVGAVELARADLVAEDPSATVALEPGESPVALLRRSTRPSRVALEPLSGPSRTLETLDRALTDSPWLKRSVEPDGATFRVACDRGRLRVEGTGAARRWLPSSPRAELAGDVLSPVPWVVHDLEALTRARAFVRACAEAPPPPPEVELAVMTDAGPLMDGGMLRSGQSIRFVARYRRARPANHLFVSVVNVGLDGRACCLNAQLGNRGGINLFAEWEKGNPEGDSFEMSWAEEVLRRPTEESIYFVVSSAELELDCLDLVDLEALDDEHAATPLGSRAAPVGTLTKLSAPIQIWVRQIRFTLEPQ</sequence>
<organism evidence="2 3">
    <name type="scientific">Plesiocystis pacifica SIR-1</name>
    <dbReference type="NCBI Taxonomy" id="391625"/>
    <lineage>
        <taxon>Bacteria</taxon>
        <taxon>Pseudomonadati</taxon>
        <taxon>Myxococcota</taxon>
        <taxon>Polyangia</taxon>
        <taxon>Nannocystales</taxon>
        <taxon>Nannocystaceae</taxon>
        <taxon>Plesiocystis</taxon>
    </lineage>
</organism>
<feature type="domain" description="Peptidase C14 caspase" evidence="1">
    <location>
        <begin position="3"/>
        <end position="266"/>
    </location>
</feature>
<dbReference type="eggNOG" id="COG4249">
    <property type="taxonomic scope" value="Bacteria"/>
</dbReference>
<reference evidence="2 3" key="1">
    <citation type="submission" date="2007-06" db="EMBL/GenBank/DDBJ databases">
        <authorList>
            <person name="Shimkets L."/>
            <person name="Ferriera S."/>
            <person name="Johnson J."/>
            <person name="Kravitz S."/>
            <person name="Beeson K."/>
            <person name="Sutton G."/>
            <person name="Rogers Y.-H."/>
            <person name="Friedman R."/>
            <person name="Frazier M."/>
            <person name="Venter J.C."/>
        </authorList>
    </citation>
    <scope>NUCLEOTIDE SEQUENCE [LARGE SCALE GENOMIC DNA]</scope>
    <source>
        <strain evidence="2 3">SIR-1</strain>
    </source>
</reference>
<proteinExistence type="predicted"/>
<dbReference type="EMBL" id="ABCS01000018">
    <property type="protein sequence ID" value="EDM79527.1"/>
    <property type="molecule type" value="Genomic_DNA"/>
</dbReference>
<dbReference type="STRING" id="391625.PPSIR1_20904"/>
<comment type="caution">
    <text evidence="2">The sequence shown here is derived from an EMBL/GenBank/DDBJ whole genome shotgun (WGS) entry which is preliminary data.</text>
</comment>
<dbReference type="Pfam" id="PF00656">
    <property type="entry name" value="Peptidase_C14"/>
    <property type="match status" value="1"/>
</dbReference>
<dbReference type="InterPro" id="IPR029030">
    <property type="entry name" value="Caspase-like_dom_sf"/>
</dbReference>
<protein>
    <recommendedName>
        <fullName evidence="1">Peptidase C14 caspase domain-containing protein</fullName>
    </recommendedName>
</protein>
<accession>A6G3C0</accession>
<evidence type="ECO:0000313" key="3">
    <source>
        <dbReference type="Proteomes" id="UP000005801"/>
    </source>
</evidence>
<dbReference type="GO" id="GO:0006508">
    <property type="term" value="P:proteolysis"/>
    <property type="evidence" value="ECO:0007669"/>
    <property type="project" value="InterPro"/>
</dbReference>
<name>A6G3C0_9BACT</name>
<evidence type="ECO:0000259" key="1">
    <source>
        <dbReference type="Pfam" id="PF00656"/>
    </source>
</evidence>
<dbReference type="RefSeq" id="WP_006971219.1">
    <property type="nucleotide sequence ID" value="NZ_ABCS01000018.1"/>
</dbReference>
<dbReference type="InterPro" id="IPR050452">
    <property type="entry name" value="Metacaspase"/>
</dbReference>